<dbReference type="RefSeq" id="WP_115518894.1">
    <property type="nucleotide sequence ID" value="NZ_QRGO01000003.1"/>
</dbReference>
<evidence type="ECO:0000313" key="5">
    <source>
        <dbReference type="EMBL" id="RDV01376.1"/>
    </source>
</evidence>
<name>A0A371B1A8_9BRAD</name>
<dbReference type="PANTHER" id="PTHR21660:SF1">
    <property type="entry name" value="ACYL-COENZYME A THIOESTERASE 13"/>
    <property type="match status" value="1"/>
</dbReference>
<evidence type="ECO:0000256" key="1">
    <source>
        <dbReference type="ARBA" id="ARBA00008324"/>
    </source>
</evidence>
<dbReference type="InterPro" id="IPR006683">
    <property type="entry name" value="Thioestr_dom"/>
</dbReference>
<dbReference type="Pfam" id="PF03061">
    <property type="entry name" value="4HBT"/>
    <property type="match status" value="1"/>
</dbReference>
<feature type="domain" description="Thioesterase" evidence="4">
    <location>
        <begin position="65"/>
        <end position="134"/>
    </location>
</feature>
<protein>
    <submittedName>
        <fullName evidence="5">PaaI family thioesterase</fullName>
    </submittedName>
</protein>
<gene>
    <name evidence="5" type="ORF">DXH78_19335</name>
</gene>
<dbReference type="PANTHER" id="PTHR21660">
    <property type="entry name" value="THIOESTERASE SUPERFAMILY MEMBER-RELATED"/>
    <property type="match status" value="1"/>
</dbReference>
<dbReference type="EMBL" id="QRGO01000003">
    <property type="protein sequence ID" value="RDV01376.1"/>
    <property type="molecule type" value="Genomic_DNA"/>
</dbReference>
<keyword evidence="6" id="KW-1185">Reference proteome</keyword>
<dbReference type="InterPro" id="IPR029069">
    <property type="entry name" value="HotDog_dom_sf"/>
</dbReference>
<comment type="similarity">
    <text evidence="1">Belongs to the thioesterase PaaI family.</text>
</comment>
<dbReference type="CDD" id="cd03443">
    <property type="entry name" value="PaaI_thioesterase"/>
    <property type="match status" value="1"/>
</dbReference>
<comment type="caution">
    <text evidence="5">The sequence shown here is derived from an EMBL/GenBank/DDBJ whole genome shotgun (WGS) entry which is preliminary data.</text>
</comment>
<dbReference type="InterPro" id="IPR039298">
    <property type="entry name" value="ACOT13"/>
</dbReference>
<keyword evidence="2" id="KW-0378">Hydrolase</keyword>
<organism evidence="5 6">
    <name type="scientific">Undibacter mobilis</name>
    <dbReference type="NCBI Taxonomy" id="2292256"/>
    <lineage>
        <taxon>Bacteria</taxon>
        <taxon>Pseudomonadati</taxon>
        <taxon>Pseudomonadota</taxon>
        <taxon>Alphaproteobacteria</taxon>
        <taxon>Hyphomicrobiales</taxon>
        <taxon>Nitrobacteraceae</taxon>
        <taxon>Undibacter</taxon>
    </lineage>
</organism>
<accession>A0A371B1A8</accession>
<proteinExistence type="inferred from homology"/>
<dbReference type="AlphaFoldDB" id="A0A371B1A8"/>
<evidence type="ECO:0000259" key="4">
    <source>
        <dbReference type="Pfam" id="PF03061"/>
    </source>
</evidence>
<sequence length="153" mass="17038">MTSDDKAKASHRGPVQDAFDPASHGWTPYSDEGFIGLVGPFWQRPHDDGFHYAFLAEPKHHNLRGVVQGGMLMTFADRAMGMAARHANHNLPQATVQLDVHFIDAVQIGEFVEAHCRVVRKTRTLIFMEADLLVGTRVVTTAHGIWKILRAKA</sequence>
<reference evidence="6" key="1">
    <citation type="submission" date="2018-08" db="EMBL/GenBank/DDBJ databases">
        <authorList>
            <person name="Kim S.-J."/>
            <person name="Jung G.-Y."/>
        </authorList>
    </citation>
    <scope>NUCLEOTIDE SEQUENCE [LARGE SCALE GENOMIC DNA]</scope>
    <source>
        <strain evidence="6">GY_H</strain>
    </source>
</reference>
<dbReference type="Proteomes" id="UP000263993">
    <property type="component" value="Unassembled WGS sequence"/>
</dbReference>
<dbReference type="Gene3D" id="3.10.129.10">
    <property type="entry name" value="Hotdog Thioesterase"/>
    <property type="match status" value="1"/>
</dbReference>
<evidence type="ECO:0000313" key="6">
    <source>
        <dbReference type="Proteomes" id="UP000263993"/>
    </source>
</evidence>
<feature type="region of interest" description="Disordered" evidence="3">
    <location>
        <begin position="1"/>
        <end position="24"/>
    </location>
</feature>
<dbReference type="SUPFAM" id="SSF54637">
    <property type="entry name" value="Thioesterase/thiol ester dehydrase-isomerase"/>
    <property type="match status" value="1"/>
</dbReference>
<dbReference type="GO" id="GO:0047617">
    <property type="term" value="F:fatty acyl-CoA hydrolase activity"/>
    <property type="evidence" value="ECO:0007669"/>
    <property type="project" value="InterPro"/>
</dbReference>
<dbReference type="OrthoDB" id="3477511at2"/>
<evidence type="ECO:0000256" key="2">
    <source>
        <dbReference type="ARBA" id="ARBA00022801"/>
    </source>
</evidence>
<evidence type="ECO:0000256" key="3">
    <source>
        <dbReference type="SAM" id="MobiDB-lite"/>
    </source>
</evidence>